<evidence type="ECO:0000313" key="2">
    <source>
        <dbReference type="Proteomes" id="UP000204225"/>
    </source>
</evidence>
<sequence>MKNKISSKITDYNETILSEIETLKTKNLINGYLGNKGYSIYKNCLSPKIIEFIKKELSIKPIVMGAFVQPIAFPIYMESDKKIYIPRFWGINIFGLPKAIKISHGESIDLKFKGELRDYQIAVMDTYLKTIKLDKPEEDNSEGSALIELFAGAGKCHGINTPILMYDGDIKMVQDIKIGDQLMGDDSTPRNVLSLARGREMMYDIVPTKGDKYTINESHILSLKMSCPYNSKKYSHLKKDDVLDVCLMDYLNLPKGLIYNLKGFRVGVEFTHKEVDIEPYYLGLWLGDGTSRTTGITTIDDCVIDYINEYAERLNSRVSLCDSNGTRCCEYSIVSTSTDKNNNKLLKMLQNHKLILNKHIPKTYKCNSRKVRLELLAGLIDSDGSADHNSYDIIQKNETLMDDIIYLARSLGFAAYKKVCKKSCIYKGEKRDGTYYRTIIHGKGLEDIPVRCERKKVEPRTQIKDALNTGIKVEKKEIDNYYGFELDGNHRYLLGDYTVTHNTVLSLKIIEQIKKKTIIFVHKTFLKNQWIERINQYLPGARVGTIQGQVIDIDDKDIVIAMIQSISMKSYPDSLFDGFGLSIYDECHHISSETFSNCLKKCTTLYGLGISATMNRKDGLTHVFKMYLGQICNTISNKQDQDDVLVKAIDYVVLDDDEHNNEERDFKGNLKYSTMLSKVSKLGFRCDFIINVIENELKINNDQQIILLGHQKNLLNYIFKEVEARNITSVGYYVGGMKEKDLKISENKQLILATYAMAAEALDIPSLTTLILATPKSDIVQSVGRILRTKHKQPLIIDIIDQHDCFLNQFNKRKTFYNEKKYKIIRTNNDKYIDYIKYVRAGVAFDETQIWKEIIPKTRGRSKKTEEEGNKCLIKL</sequence>
<gene>
    <name evidence="1" type="ORF">PGCG_00190</name>
</gene>
<reference evidence="1 2" key="1">
    <citation type="journal article" date="2013" name="Proc. Natl. Acad. Sci. U.S.A.">
        <title>Genome of Phaeocystis globosa virus PgV-16T highlights the common ancestry of the largest known DNA viruses infecting eukaryotes.</title>
        <authorList>
            <person name="Santini S."/>
            <person name="Jeudy S."/>
            <person name="Bartoli J."/>
            <person name="Poirot O."/>
            <person name="Lescot M."/>
            <person name="Abergel C."/>
            <person name="Barbe V."/>
            <person name="Wommack K.E."/>
            <person name="Noordeloos A.A."/>
            <person name="Brussaard C.P."/>
            <person name="Claverie J.M."/>
        </authorList>
    </citation>
    <scope>NUCLEOTIDE SEQUENCE [LARGE SCALE GENOMIC DNA]</scope>
    <source>
        <strain evidence="1 2">16T</strain>
    </source>
</reference>
<accession>A0AC59EX19</accession>
<dbReference type="Proteomes" id="UP000204225">
    <property type="component" value="Segment"/>
</dbReference>
<keyword evidence="2" id="KW-1185">Reference proteome</keyword>
<proteinExistence type="predicted"/>
<dbReference type="EMBL" id="KC662249">
    <property type="protein sequence ID" value="AGM15501.1"/>
    <property type="molecule type" value="Genomic_DNA"/>
</dbReference>
<protein>
    <submittedName>
        <fullName evidence="1">VV A18-like intein-containing helicase</fullName>
    </submittedName>
</protein>
<evidence type="ECO:0000313" key="1">
    <source>
        <dbReference type="EMBL" id="AGM15501.1"/>
    </source>
</evidence>
<name>A0AC59EX19_9VIRU</name>
<organism evidence="1 2">
    <name type="scientific">Phaeocystis globosa virus PgV-16T</name>
    <dbReference type="NCBI Taxonomy" id="3071227"/>
    <lineage>
        <taxon>Viruses</taxon>
        <taxon>Varidnaviria</taxon>
        <taxon>Bamfordvirae</taxon>
        <taxon>Nucleocytoviricota</taxon>
        <taxon>Megaviricetes</taxon>
        <taxon>Imitervirales</taxon>
        <taxon>Mesomimiviridae</taxon>
        <taxon>Tethysvirus</taxon>
        <taxon>Tethysvirus hollandense</taxon>
    </lineage>
</organism>